<keyword evidence="4" id="KW-1015">Disulfide bond</keyword>
<name>A0ABY7G895_MYAAR</name>
<dbReference type="EMBL" id="CP111028">
    <property type="protein sequence ID" value="WAR30640.1"/>
    <property type="molecule type" value="Genomic_DNA"/>
</dbReference>
<evidence type="ECO:0000256" key="1">
    <source>
        <dbReference type="ARBA" id="ARBA00004555"/>
    </source>
</evidence>
<reference evidence="8" key="1">
    <citation type="submission" date="2022-11" db="EMBL/GenBank/DDBJ databases">
        <title>Centuries of genome instability and evolution in soft-shell clam transmissible cancer (bioRxiv).</title>
        <authorList>
            <person name="Hart S.F.M."/>
            <person name="Yonemitsu M.A."/>
            <person name="Giersch R.M."/>
            <person name="Beal B.F."/>
            <person name="Arriagada G."/>
            <person name="Davis B.W."/>
            <person name="Ostrander E.A."/>
            <person name="Goff S.P."/>
            <person name="Metzger M.J."/>
        </authorList>
    </citation>
    <scope>NUCLEOTIDE SEQUENCE</scope>
    <source>
        <strain evidence="8">MELC-2E11</strain>
        <tissue evidence="8">Siphon/mantle</tissue>
    </source>
</reference>
<keyword evidence="9" id="KW-1185">Reference proteome</keyword>
<evidence type="ECO:0000256" key="2">
    <source>
        <dbReference type="ARBA" id="ARBA00006557"/>
    </source>
</evidence>
<dbReference type="Pfam" id="PF06702">
    <property type="entry name" value="Fam20C"/>
    <property type="match status" value="1"/>
</dbReference>
<feature type="signal peptide" evidence="6">
    <location>
        <begin position="1"/>
        <end position="27"/>
    </location>
</feature>
<feature type="chain" id="PRO_5045150846" evidence="6">
    <location>
        <begin position="28"/>
        <end position="323"/>
    </location>
</feature>
<protein>
    <submittedName>
        <fullName evidence="8">XYLK-like protein</fullName>
    </submittedName>
</protein>
<dbReference type="InterPro" id="IPR024869">
    <property type="entry name" value="FAM20"/>
</dbReference>
<organism evidence="8 9">
    <name type="scientific">Mya arenaria</name>
    <name type="common">Soft-shell clam</name>
    <dbReference type="NCBI Taxonomy" id="6604"/>
    <lineage>
        <taxon>Eukaryota</taxon>
        <taxon>Metazoa</taxon>
        <taxon>Spiralia</taxon>
        <taxon>Lophotrochozoa</taxon>
        <taxon>Mollusca</taxon>
        <taxon>Bivalvia</taxon>
        <taxon>Autobranchia</taxon>
        <taxon>Heteroconchia</taxon>
        <taxon>Euheterodonta</taxon>
        <taxon>Imparidentia</taxon>
        <taxon>Neoheterodontei</taxon>
        <taxon>Myida</taxon>
        <taxon>Myoidea</taxon>
        <taxon>Myidae</taxon>
        <taxon>Mya</taxon>
    </lineage>
</organism>
<evidence type="ECO:0000256" key="3">
    <source>
        <dbReference type="ARBA" id="ARBA00023034"/>
    </source>
</evidence>
<comment type="similarity">
    <text evidence="2">Belongs to the FAM20 family.</text>
</comment>
<dbReference type="Proteomes" id="UP001164746">
    <property type="component" value="Chromosome 17"/>
</dbReference>
<gene>
    <name evidence="8" type="ORF">MAR_033182</name>
</gene>
<evidence type="ECO:0000256" key="6">
    <source>
        <dbReference type="SAM" id="SignalP"/>
    </source>
</evidence>
<keyword evidence="3" id="KW-0333">Golgi apparatus</keyword>
<evidence type="ECO:0000313" key="9">
    <source>
        <dbReference type="Proteomes" id="UP001164746"/>
    </source>
</evidence>
<proteinExistence type="inferred from homology"/>
<evidence type="ECO:0000256" key="4">
    <source>
        <dbReference type="ARBA" id="ARBA00023157"/>
    </source>
</evidence>
<dbReference type="InterPro" id="IPR009581">
    <property type="entry name" value="FAM20_C"/>
</dbReference>
<keyword evidence="6" id="KW-0732">Signal</keyword>
<feature type="domain" description="FAM20 C-terminal" evidence="7">
    <location>
        <begin position="186"/>
        <end position="291"/>
    </location>
</feature>
<evidence type="ECO:0000313" key="8">
    <source>
        <dbReference type="EMBL" id="WAR30640.1"/>
    </source>
</evidence>
<dbReference type="PANTHER" id="PTHR12450:SF14">
    <property type="entry name" value="GLYCOSAMINOGLYCAN XYLOSYLKINASE"/>
    <property type="match status" value="1"/>
</dbReference>
<accession>A0ABY7G895</accession>
<keyword evidence="5" id="KW-0325">Glycoprotein</keyword>
<dbReference type="PANTHER" id="PTHR12450">
    <property type="entry name" value="DENTIN MATRIX PROTEIN 4 PROTEIN FAM20"/>
    <property type="match status" value="1"/>
</dbReference>
<comment type="subcellular location">
    <subcellularLocation>
        <location evidence="1">Golgi apparatus</location>
    </subcellularLocation>
</comment>
<evidence type="ECO:0000256" key="5">
    <source>
        <dbReference type="ARBA" id="ARBA00023180"/>
    </source>
</evidence>
<evidence type="ECO:0000259" key="7">
    <source>
        <dbReference type="Pfam" id="PF06702"/>
    </source>
</evidence>
<sequence>MRINGRLALLRTVHGLLLCMIIRIAQLYPVHKAGISDQHLESFLPFLAEQNNYQGKDWRNITLFREELVKSLTSRYKIDWGCRLNKSPWSVAEKWLSNQTIIPERTPELGTQLKLLLKLKGGQKVAFKPKRFSRDAIIQGPPYAGEDRHNGEIVAFHLSRLLEFRRTPLAAGRVINLETEIKPGESTGVCGEGALLEGSLILWLPEGVSLTQHKHPWARTYKTGLLAHYHWGPRLLDIIDTAILDFLMGNADRHRYETYRDTMLMLDNAKSFGNPQHDETSILAPLYHCCRTEYWVVFYGKFSGETLYLRCYPIYIYVPWIED</sequence>